<name>A0A212KC50_9PROT</name>
<evidence type="ECO:0000313" key="1">
    <source>
        <dbReference type="EMBL" id="SBW09261.1"/>
    </source>
</evidence>
<dbReference type="AlphaFoldDB" id="A0A212KC50"/>
<dbReference type="EMBL" id="FLUO01000001">
    <property type="protein sequence ID" value="SBW09261.1"/>
    <property type="molecule type" value="Genomic_DNA"/>
</dbReference>
<gene>
    <name evidence="1" type="ORF">KL86APRO_12554</name>
</gene>
<accession>A0A212KC50</accession>
<sequence>MRRPSRQLDLLDLIPTRQPRRIGRETAALYGTVLALRRLHVSVRPEGQGHRVDGALMSTAELYAYARRLGAQRIVKKGVPL</sequence>
<proteinExistence type="predicted"/>
<protein>
    <submittedName>
        <fullName evidence="1">Uncharacterized protein</fullName>
    </submittedName>
</protein>
<reference evidence="1" key="1">
    <citation type="submission" date="2016-04" db="EMBL/GenBank/DDBJ databases">
        <authorList>
            <person name="Evans L.H."/>
            <person name="Alamgir A."/>
            <person name="Owens N."/>
            <person name="Weber N.D."/>
            <person name="Virtaneva K."/>
            <person name="Barbian K."/>
            <person name="Babar A."/>
            <person name="Rosenke K."/>
        </authorList>
    </citation>
    <scope>NUCLEOTIDE SEQUENCE</scope>
    <source>
        <strain evidence="1">86</strain>
    </source>
</reference>
<organism evidence="1">
    <name type="scientific">uncultured Alphaproteobacteria bacterium</name>
    <dbReference type="NCBI Taxonomy" id="91750"/>
    <lineage>
        <taxon>Bacteria</taxon>
        <taxon>Pseudomonadati</taxon>
        <taxon>Pseudomonadota</taxon>
        <taxon>Alphaproteobacteria</taxon>
        <taxon>environmental samples</taxon>
    </lineage>
</organism>